<dbReference type="EMBL" id="QGGW01000006">
    <property type="protein sequence ID" value="PWK59814.1"/>
    <property type="molecule type" value="Genomic_DNA"/>
</dbReference>
<comment type="caution">
    <text evidence="1">The sequence shown here is derived from an EMBL/GenBank/DDBJ whole genome shotgun (WGS) entry which is preliminary data.</text>
</comment>
<dbReference type="Proteomes" id="UP000245708">
    <property type="component" value="Unassembled WGS sequence"/>
</dbReference>
<dbReference type="RefSeq" id="WP_109668877.1">
    <property type="nucleotide sequence ID" value="NZ_QGGW01000006.1"/>
</dbReference>
<keyword evidence="1" id="KW-0969">Cilium</keyword>
<dbReference type="AlphaFoldDB" id="A0A316GG15"/>
<keyword evidence="1" id="KW-0966">Cell projection</keyword>
<name>A0A316GG15_9RHOB</name>
<sequence>MTRTLSLEDFSALGPPPVSAGQAAPPIEPEAALAAFDEGYRNGWDDCARAEVEAHRKIGADLAAGLQDITLTYAEARQDVLTCLGPLFEDMAAQLLPRLAAEAVAPAVVAELRAIATTAASGRAVLFAAPAALATLDRLIAGMGGLDLDLRAEPAFADGQVSIRFGSERRDIDLTDAADRMAEAIRSFVAQEAEIPAPAPIRKGVA</sequence>
<reference evidence="1 2" key="1">
    <citation type="submission" date="2018-05" db="EMBL/GenBank/DDBJ databases">
        <title>Genomic Encyclopedia of Type Strains, Phase IV (KMG-IV): sequencing the most valuable type-strain genomes for metagenomic binning, comparative biology and taxonomic classification.</title>
        <authorList>
            <person name="Goeker M."/>
        </authorList>
    </citation>
    <scope>NUCLEOTIDE SEQUENCE [LARGE SCALE GENOMIC DNA]</scope>
    <source>
        <strain evidence="1 2">DSM 16097</strain>
    </source>
</reference>
<keyword evidence="2" id="KW-1185">Reference proteome</keyword>
<evidence type="ECO:0000313" key="1">
    <source>
        <dbReference type="EMBL" id="PWK59814.1"/>
    </source>
</evidence>
<gene>
    <name evidence="1" type="ORF">C7455_106100</name>
</gene>
<protein>
    <submittedName>
        <fullName evidence="1">Flagellar assembly protein FliH</fullName>
    </submittedName>
</protein>
<evidence type="ECO:0000313" key="2">
    <source>
        <dbReference type="Proteomes" id="UP000245708"/>
    </source>
</evidence>
<keyword evidence="1" id="KW-0282">Flagellum</keyword>
<proteinExistence type="predicted"/>
<dbReference type="OrthoDB" id="7870971at2"/>
<accession>A0A316GG15</accession>
<organism evidence="1 2">
    <name type="scientific">Roseicyclus mahoneyensis</name>
    <dbReference type="NCBI Taxonomy" id="164332"/>
    <lineage>
        <taxon>Bacteria</taxon>
        <taxon>Pseudomonadati</taxon>
        <taxon>Pseudomonadota</taxon>
        <taxon>Alphaproteobacteria</taxon>
        <taxon>Rhodobacterales</taxon>
        <taxon>Roseobacteraceae</taxon>
        <taxon>Roseicyclus</taxon>
    </lineage>
</organism>